<dbReference type="InterPro" id="IPR016496">
    <property type="entry name" value="GTPase_HflX"/>
</dbReference>
<organism evidence="10 11">
    <name type="scientific">Billgrantia gudaonensis</name>
    <dbReference type="NCBI Taxonomy" id="376427"/>
    <lineage>
        <taxon>Bacteria</taxon>
        <taxon>Pseudomonadati</taxon>
        <taxon>Pseudomonadota</taxon>
        <taxon>Gammaproteobacteria</taxon>
        <taxon>Oceanospirillales</taxon>
        <taxon>Halomonadaceae</taxon>
        <taxon>Billgrantia</taxon>
    </lineage>
</organism>
<dbReference type="Proteomes" id="UP000198525">
    <property type="component" value="Unassembled WGS sequence"/>
</dbReference>
<evidence type="ECO:0000256" key="5">
    <source>
        <dbReference type="ARBA" id="ARBA00023134"/>
    </source>
</evidence>
<dbReference type="FunFam" id="3.40.50.300:FF:000173">
    <property type="entry name" value="GTPase HflX"/>
    <property type="match status" value="1"/>
</dbReference>
<dbReference type="GO" id="GO:0005525">
    <property type="term" value="F:GTP binding"/>
    <property type="evidence" value="ECO:0007669"/>
    <property type="project" value="UniProtKB-UniRule"/>
</dbReference>
<evidence type="ECO:0000256" key="1">
    <source>
        <dbReference type="ARBA" id="ARBA00022490"/>
    </source>
</evidence>
<dbReference type="Gene3D" id="3.40.50.300">
    <property type="entry name" value="P-loop containing nucleotide triphosphate hydrolases"/>
    <property type="match status" value="1"/>
</dbReference>
<comment type="function">
    <text evidence="6">GTPase that associates with the 50S ribosomal subunit and may have a role during protein synthesis or ribosome biogenesis.</text>
</comment>
<dbReference type="PROSITE" id="PS51705">
    <property type="entry name" value="G_HFLX"/>
    <property type="match status" value="1"/>
</dbReference>
<dbReference type="PANTHER" id="PTHR10229:SF0">
    <property type="entry name" value="GTP-BINDING PROTEIN 6-RELATED"/>
    <property type="match status" value="1"/>
</dbReference>
<evidence type="ECO:0000256" key="3">
    <source>
        <dbReference type="ARBA" id="ARBA00022741"/>
    </source>
</evidence>
<comment type="subunit">
    <text evidence="6">Monomer. Associates with the 50S ribosomal subunit.</text>
</comment>
<dbReference type="Gene3D" id="3.40.50.11060">
    <property type="entry name" value="GTPase HflX, N-terminal domain"/>
    <property type="match status" value="1"/>
</dbReference>
<dbReference type="PANTHER" id="PTHR10229">
    <property type="entry name" value="GTP-BINDING PROTEIN HFLX"/>
    <property type="match status" value="1"/>
</dbReference>
<feature type="binding site" evidence="8">
    <location>
        <position position="232"/>
    </location>
    <ligand>
        <name>Mg(2+)</name>
        <dbReference type="ChEBI" id="CHEBI:18420"/>
    </ligand>
</feature>
<keyword evidence="1 6" id="KW-0963">Cytoplasm</keyword>
<dbReference type="Pfam" id="PF01926">
    <property type="entry name" value="MMR_HSR1"/>
    <property type="match status" value="1"/>
</dbReference>
<dbReference type="NCBIfam" id="NF008280">
    <property type="entry name" value="PRK11058.1"/>
    <property type="match status" value="1"/>
</dbReference>
<dbReference type="PRINTS" id="PR00326">
    <property type="entry name" value="GTP1OBG"/>
</dbReference>
<feature type="binding site" evidence="7">
    <location>
        <begin position="205"/>
        <end position="212"/>
    </location>
    <ligand>
        <name>GTP</name>
        <dbReference type="ChEBI" id="CHEBI:37565"/>
    </ligand>
</feature>
<dbReference type="GO" id="GO:0097216">
    <property type="term" value="F:guanosine tetraphosphate binding"/>
    <property type="evidence" value="ECO:0007669"/>
    <property type="project" value="UniProtKB-ARBA"/>
</dbReference>
<dbReference type="InterPro" id="IPR032305">
    <property type="entry name" value="GTP-bd_M"/>
</dbReference>
<feature type="binding site" evidence="7">
    <location>
        <begin position="343"/>
        <end position="345"/>
    </location>
    <ligand>
        <name>GTP</name>
        <dbReference type="ChEBI" id="CHEBI:37565"/>
    </ligand>
</feature>
<comment type="cofactor">
    <cofactor evidence="8">
        <name>Mg(2+)</name>
        <dbReference type="ChEBI" id="CHEBI:18420"/>
    </cofactor>
</comment>
<dbReference type="HAMAP" id="MF_00900">
    <property type="entry name" value="GTPase_HflX"/>
    <property type="match status" value="1"/>
</dbReference>
<dbReference type="Gene3D" id="6.10.250.2860">
    <property type="match status" value="1"/>
</dbReference>
<dbReference type="EMBL" id="FNES01000014">
    <property type="protein sequence ID" value="SDK28696.1"/>
    <property type="molecule type" value="Genomic_DNA"/>
</dbReference>
<dbReference type="InterPro" id="IPR025121">
    <property type="entry name" value="GTPase_HflX_N"/>
</dbReference>
<dbReference type="Pfam" id="PF13167">
    <property type="entry name" value="GTP-bdg_N"/>
    <property type="match status" value="1"/>
</dbReference>
<dbReference type="GO" id="GO:0005737">
    <property type="term" value="C:cytoplasm"/>
    <property type="evidence" value="ECO:0007669"/>
    <property type="project" value="UniProtKB-SubCell"/>
</dbReference>
<dbReference type="FunFam" id="3.40.50.11060:FF:000001">
    <property type="entry name" value="GTPase HflX"/>
    <property type="match status" value="1"/>
</dbReference>
<dbReference type="InterPro" id="IPR042108">
    <property type="entry name" value="GTPase_HflX_N_sf"/>
</dbReference>
<proteinExistence type="inferred from homology"/>
<evidence type="ECO:0000259" key="9">
    <source>
        <dbReference type="PROSITE" id="PS51705"/>
    </source>
</evidence>
<feature type="binding site" evidence="7">
    <location>
        <begin position="318"/>
        <end position="321"/>
    </location>
    <ligand>
        <name>GTP</name>
        <dbReference type="ChEBI" id="CHEBI:37565"/>
    </ligand>
</feature>
<sequence>MFFERPDAGETAVLLHVDFQDEREREDPGEFLELVRSAGAEPATLLTGSRQRPDPRTFVGTGKVEELRDALAVHGAELVIFNHALSPSQERNLERSLACRVLDRTGLILDIFAQRARTHEGKLQVELAQLEYMSTRLVRGWTHLERQKGGIGLRGPGETQLETDRRLLRSRIKAIHKRLDKVRSQRSENRRARSRAEIPSVSLVGYTNAGKSTLFNALTESKVYAADQLFATLDPTLRRLEIDDVGPVVLADTVGFIRHLPHKLVEAFQATLQEAAEAALLVHVIDAADPDRELNVTQVEGVLDEIGALEVPMLKVMNKIDLLDSAPRIERDGQGRPEVVWLSAQQGRGIDLLYQALSECLADDVIDFSLTLAPEQGRLRAGLHELGAVREERFDDAGRTRLVIRLPRRDFLQLMARLGERAEDYLPSELQERPVWEP</sequence>
<dbReference type="InterPro" id="IPR006073">
    <property type="entry name" value="GTP-bd"/>
</dbReference>
<evidence type="ECO:0000313" key="11">
    <source>
        <dbReference type="Proteomes" id="UP000198525"/>
    </source>
</evidence>
<keyword evidence="2 8" id="KW-0479">Metal-binding</keyword>
<dbReference type="PIRSF" id="PIRSF006809">
    <property type="entry name" value="GTP-binding_hflX_prd"/>
    <property type="match status" value="1"/>
</dbReference>
<name>A0A1G9AMU2_9GAMM</name>
<evidence type="ECO:0000256" key="7">
    <source>
        <dbReference type="PIRSR" id="PIRSR006809-1"/>
    </source>
</evidence>
<feature type="binding site" evidence="7">
    <location>
        <begin position="252"/>
        <end position="255"/>
    </location>
    <ligand>
        <name>GTP</name>
        <dbReference type="ChEBI" id="CHEBI:37565"/>
    </ligand>
</feature>
<dbReference type="RefSeq" id="WP_089687765.1">
    <property type="nucleotide sequence ID" value="NZ_FNES01000014.1"/>
</dbReference>
<comment type="similarity">
    <text evidence="6">Belongs to the TRAFAC class OBG-HflX-like GTPase superfamily. HflX GTPase family.</text>
</comment>
<dbReference type="NCBIfam" id="TIGR03156">
    <property type="entry name" value="GTP_HflX"/>
    <property type="match status" value="1"/>
</dbReference>
<feature type="domain" description="Hflx-type G" evidence="9">
    <location>
        <begin position="199"/>
        <end position="365"/>
    </location>
</feature>
<reference evidence="10 11" key="1">
    <citation type="submission" date="2016-10" db="EMBL/GenBank/DDBJ databases">
        <authorList>
            <person name="de Groot N.N."/>
        </authorList>
    </citation>
    <scope>NUCLEOTIDE SEQUENCE [LARGE SCALE GENOMIC DNA]</scope>
    <source>
        <strain evidence="10 11">CGMCC 1.6133</strain>
    </source>
</reference>
<evidence type="ECO:0000256" key="2">
    <source>
        <dbReference type="ARBA" id="ARBA00022723"/>
    </source>
</evidence>
<protein>
    <recommendedName>
        <fullName evidence="6">GTPase HflX</fullName>
    </recommendedName>
    <alternativeName>
        <fullName evidence="6">GTP-binding protein HflX</fullName>
    </alternativeName>
</protein>
<dbReference type="InterPro" id="IPR030394">
    <property type="entry name" value="G_HFLX_dom"/>
</dbReference>
<comment type="subcellular location">
    <subcellularLocation>
        <location evidence="6">Cytoplasm</location>
    </subcellularLocation>
    <text evidence="6">May associate with membranes.</text>
</comment>
<keyword evidence="11" id="KW-1185">Reference proteome</keyword>
<accession>A0A1G9AMU2</accession>
<evidence type="ECO:0000256" key="8">
    <source>
        <dbReference type="PIRSR" id="PIRSR006809-2"/>
    </source>
</evidence>
<dbReference type="Pfam" id="PF16360">
    <property type="entry name" value="GTP-bdg_M"/>
    <property type="match status" value="1"/>
</dbReference>
<feature type="binding site" evidence="7">
    <location>
        <begin position="230"/>
        <end position="234"/>
    </location>
    <ligand>
        <name>GTP</name>
        <dbReference type="ChEBI" id="CHEBI:37565"/>
    </ligand>
</feature>
<evidence type="ECO:0000313" key="10">
    <source>
        <dbReference type="EMBL" id="SDK28696.1"/>
    </source>
</evidence>
<dbReference type="GO" id="GO:0046872">
    <property type="term" value="F:metal ion binding"/>
    <property type="evidence" value="ECO:0007669"/>
    <property type="project" value="UniProtKB-KW"/>
</dbReference>
<feature type="binding site" evidence="8">
    <location>
        <position position="212"/>
    </location>
    <ligand>
        <name>Mg(2+)</name>
        <dbReference type="ChEBI" id="CHEBI:18420"/>
    </ligand>
</feature>
<dbReference type="SUPFAM" id="SSF52540">
    <property type="entry name" value="P-loop containing nucleoside triphosphate hydrolases"/>
    <property type="match status" value="1"/>
</dbReference>
<gene>
    <name evidence="6" type="primary">hflX</name>
    <name evidence="10" type="ORF">SAMN04487954_11438</name>
</gene>
<dbReference type="OrthoDB" id="9812272at2"/>
<keyword evidence="4 8" id="KW-0460">Magnesium</keyword>
<keyword evidence="5 6" id="KW-0342">GTP-binding</keyword>
<dbReference type="GO" id="GO:0003924">
    <property type="term" value="F:GTPase activity"/>
    <property type="evidence" value="ECO:0007669"/>
    <property type="project" value="UniProtKB-UniRule"/>
</dbReference>
<dbReference type="GO" id="GO:0043022">
    <property type="term" value="F:ribosome binding"/>
    <property type="evidence" value="ECO:0007669"/>
    <property type="project" value="TreeGrafter"/>
</dbReference>
<dbReference type="InterPro" id="IPR027417">
    <property type="entry name" value="P-loop_NTPase"/>
</dbReference>
<dbReference type="CDD" id="cd01878">
    <property type="entry name" value="HflX"/>
    <property type="match status" value="1"/>
</dbReference>
<dbReference type="SUPFAM" id="SSF54980">
    <property type="entry name" value="EF-G C-terminal domain-like"/>
    <property type="match status" value="1"/>
</dbReference>
<evidence type="ECO:0000256" key="6">
    <source>
        <dbReference type="HAMAP-Rule" id="MF_00900"/>
    </source>
</evidence>
<evidence type="ECO:0000256" key="4">
    <source>
        <dbReference type="ARBA" id="ARBA00022842"/>
    </source>
</evidence>
<dbReference type="AlphaFoldDB" id="A0A1G9AMU2"/>
<dbReference type="InterPro" id="IPR035647">
    <property type="entry name" value="EFG_III/V"/>
</dbReference>
<dbReference type="STRING" id="376427.SAMN04487954_11438"/>
<keyword evidence="3 6" id="KW-0547">Nucleotide-binding</keyword>